<dbReference type="AlphaFoldDB" id="A0A101LW12"/>
<protein>
    <submittedName>
        <fullName evidence="1">Uncharacterized protein</fullName>
    </submittedName>
</protein>
<gene>
    <name evidence="1" type="ORF">ABT39_MTgene1513</name>
</gene>
<name>A0A101LW12_PICGL</name>
<evidence type="ECO:0000313" key="1">
    <source>
        <dbReference type="EMBL" id="KUM46414.1"/>
    </source>
</evidence>
<sequence length="76" mass="8737">MEEYYYTQHITGTVCANWTNPHDSPLMPPWQSASVSQFKCISPLNWHSNFPAKRHVQPTAVLSLSIPDLSTYDWTL</sequence>
<accession>A0A101LW12</accession>
<comment type="caution">
    <text evidence="1">The sequence shown here is derived from an EMBL/GenBank/DDBJ whole genome shotgun (WGS) entry which is preliminary data.</text>
</comment>
<dbReference type="EMBL" id="LKAM01000011">
    <property type="protein sequence ID" value="KUM46414.1"/>
    <property type="molecule type" value="Genomic_DNA"/>
</dbReference>
<keyword evidence="1" id="KW-0496">Mitochondrion</keyword>
<proteinExistence type="predicted"/>
<organism evidence="1">
    <name type="scientific">Picea glauca</name>
    <name type="common">White spruce</name>
    <name type="synonym">Pinus glauca</name>
    <dbReference type="NCBI Taxonomy" id="3330"/>
    <lineage>
        <taxon>Eukaryota</taxon>
        <taxon>Viridiplantae</taxon>
        <taxon>Streptophyta</taxon>
        <taxon>Embryophyta</taxon>
        <taxon>Tracheophyta</taxon>
        <taxon>Spermatophyta</taxon>
        <taxon>Pinopsida</taxon>
        <taxon>Pinidae</taxon>
        <taxon>Conifers I</taxon>
        <taxon>Pinales</taxon>
        <taxon>Pinaceae</taxon>
        <taxon>Picea</taxon>
    </lineage>
</organism>
<geneLocation type="mitochondrion" evidence="1"/>
<reference evidence="1" key="1">
    <citation type="journal article" date="2015" name="Genome Biol. Evol.">
        <title>Organellar Genomes of White Spruce (Picea glauca): Assembly and Annotation.</title>
        <authorList>
            <person name="Jackman S.D."/>
            <person name="Warren R.L."/>
            <person name="Gibb E.A."/>
            <person name="Vandervalk B.P."/>
            <person name="Mohamadi H."/>
            <person name="Chu J."/>
            <person name="Raymond A."/>
            <person name="Pleasance S."/>
            <person name="Coope R."/>
            <person name="Wildung M.R."/>
            <person name="Ritland C.E."/>
            <person name="Bousquet J."/>
            <person name="Jones S.J."/>
            <person name="Bohlmann J."/>
            <person name="Birol I."/>
        </authorList>
    </citation>
    <scope>NUCLEOTIDE SEQUENCE [LARGE SCALE GENOMIC DNA]</scope>
    <source>
        <tissue evidence="1">Flushing bud</tissue>
    </source>
</reference>